<feature type="zinc finger region" description="C3H1-type" evidence="5">
    <location>
        <begin position="409"/>
        <end position="435"/>
    </location>
</feature>
<dbReference type="GO" id="GO:0003729">
    <property type="term" value="F:mRNA binding"/>
    <property type="evidence" value="ECO:0007669"/>
    <property type="project" value="InterPro"/>
</dbReference>
<evidence type="ECO:0000256" key="4">
    <source>
        <dbReference type="ARBA" id="ARBA00022833"/>
    </source>
</evidence>
<dbReference type="InterPro" id="IPR036855">
    <property type="entry name" value="Znf_CCCH_sf"/>
</dbReference>
<feature type="compositionally biased region" description="Low complexity" evidence="7">
    <location>
        <begin position="36"/>
        <end position="48"/>
    </location>
</feature>
<name>A0A061ARA7_CYBFA</name>
<feature type="region of interest" description="Disordered" evidence="7">
    <location>
        <begin position="136"/>
        <end position="166"/>
    </location>
</feature>
<keyword evidence="6" id="KW-0175">Coiled coil</keyword>
<feature type="region of interest" description="Disordered" evidence="7">
    <location>
        <begin position="182"/>
        <end position="218"/>
    </location>
</feature>
<feature type="domain" description="C3H1-type" evidence="8">
    <location>
        <begin position="371"/>
        <end position="399"/>
    </location>
</feature>
<keyword evidence="4 5" id="KW-0862">Zinc</keyword>
<proteinExistence type="predicted"/>
<feature type="compositionally biased region" description="Low complexity" evidence="7">
    <location>
        <begin position="191"/>
        <end position="218"/>
    </location>
</feature>
<feature type="compositionally biased region" description="Polar residues" evidence="7">
    <location>
        <begin position="149"/>
        <end position="166"/>
    </location>
</feature>
<dbReference type="SUPFAM" id="SSF90229">
    <property type="entry name" value="CCCH zinc finger"/>
    <property type="match status" value="2"/>
</dbReference>
<protein>
    <submittedName>
        <fullName evidence="9">CYFA0S03e06194g1_1</fullName>
    </submittedName>
</protein>
<dbReference type="OrthoDB" id="410307at2759"/>
<feature type="region of interest" description="Disordered" evidence="7">
    <location>
        <begin position="322"/>
        <end position="367"/>
    </location>
</feature>
<dbReference type="PANTHER" id="PTHR12547">
    <property type="entry name" value="CCCH ZINC FINGER/TIS11-RELATED"/>
    <property type="match status" value="1"/>
</dbReference>
<dbReference type="GO" id="GO:0006879">
    <property type="term" value="P:intracellular iron ion homeostasis"/>
    <property type="evidence" value="ECO:0007669"/>
    <property type="project" value="UniProtKB-ARBA"/>
</dbReference>
<feature type="coiled-coil region" evidence="6">
    <location>
        <begin position="278"/>
        <end position="305"/>
    </location>
</feature>
<dbReference type="SMART" id="SM00356">
    <property type="entry name" value="ZnF_C3H1"/>
    <property type="match status" value="2"/>
</dbReference>
<dbReference type="GO" id="GO:0010468">
    <property type="term" value="P:regulation of gene expression"/>
    <property type="evidence" value="ECO:0007669"/>
    <property type="project" value="UniProtKB-ARBA"/>
</dbReference>
<keyword evidence="2" id="KW-0677">Repeat</keyword>
<dbReference type="GO" id="GO:0008270">
    <property type="term" value="F:zinc ion binding"/>
    <property type="evidence" value="ECO:0007669"/>
    <property type="project" value="UniProtKB-KW"/>
</dbReference>
<keyword evidence="3 5" id="KW-0863">Zinc-finger</keyword>
<dbReference type="PANTHER" id="PTHR12547:SF18">
    <property type="entry name" value="PROTEIN TIS11"/>
    <property type="match status" value="1"/>
</dbReference>
<dbReference type="InterPro" id="IPR000571">
    <property type="entry name" value="Znf_CCCH"/>
</dbReference>
<gene>
    <name evidence="9" type="ORF">CYFA0S_03e06194g</name>
</gene>
<dbReference type="PROSITE" id="PS50103">
    <property type="entry name" value="ZF_C3H1"/>
    <property type="match status" value="2"/>
</dbReference>
<evidence type="ECO:0000256" key="1">
    <source>
        <dbReference type="ARBA" id="ARBA00022723"/>
    </source>
</evidence>
<dbReference type="AlphaFoldDB" id="A0A061ARA7"/>
<reference evidence="9" key="1">
    <citation type="journal article" date="2014" name="Genome Announc.">
        <title>Genome sequence of the yeast Cyberlindnera fabianii (Hansenula fabianii).</title>
        <authorList>
            <person name="Freel K.C."/>
            <person name="Sarilar V."/>
            <person name="Neuveglise C."/>
            <person name="Devillers H."/>
            <person name="Friedrich A."/>
            <person name="Schacherer J."/>
        </authorList>
    </citation>
    <scope>NUCLEOTIDE SEQUENCE</scope>
    <source>
        <strain evidence="9">YJS4271</strain>
    </source>
</reference>
<evidence type="ECO:0000256" key="3">
    <source>
        <dbReference type="ARBA" id="ARBA00022771"/>
    </source>
</evidence>
<keyword evidence="1 5" id="KW-0479">Metal-binding</keyword>
<dbReference type="EMBL" id="LK052888">
    <property type="protein sequence ID" value="CDR39695.1"/>
    <property type="molecule type" value="Genomic_DNA"/>
</dbReference>
<dbReference type="Pfam" id="PF00642">
    <property type="entry name" value="zf-CCCH"/>
    <property type="match status" value="2"/>
</dbReference>
<dbReference type="Gene3D" id="4.10.1000.10">
    <property type="entry name" value="Zinc finger, CCCH-type"/>
    <property type="match status" value="2"/>
</dbReference>
<feature type="zinc finger region" description="C3H1-type" evidence="5">
    <location>
        <begin position="371"/>
        <end position="399"/>
    </location>
</feature>
<dbReference type="FunFam" id="4.10.1000.10:FF:000001">
    <property type="entry name" value="zinc finger CCCH domain-containing protein 15-like"/>
    <property type="match status" value="1"/>
</dbReference>
<feature type="compositionally biased region" description="Polar residues" evidence="7">
    <location>
        <begin position="356"/>
        <end position="367"/>
    </location>
</feature>
<evidence type="ECO:0000256" key="7">
    <source>
        <dbReference type="SAM" id="MobiDB-lite"/>
    </source>
</evidence>
<feature type="compositionally biased region" description="Low complexity" evidence="7">
    <location>
        <begin position="330"/>
        <end position="355"/>
    </location>
</feature>
<dbReference type="InterPro" id="IPR045877">
    <property type="entry name" value="ZFP36-like"/>
</dbReference>
<feature type="domain" description="C3H1-type" evidence="8">
    <location>
        <begin position="409"/>
        <end position="435"/>
    </location>
</feature>
<evidence type="ECO:0000313" key="9">
    <source>
        <dbReference type="EMBL" id="CDR39695.1"/>
    </source>
</evidence>
<evidence type="ECO:0000259" key="8">
    <source>
        <dbReference type="PROSITE" id="PS50103"/>
    </source>
</evidence>
<evidence type="ECO:0000256" key="2">
    <source>
        <dbReference type="ARBA" id="ARBA00022737"/>
    </source>
</evidence>
<feature type="region of interest" description="Disordered" evidence="7">
    <location>
        <begin position="36"/>
        <end position="58"/>
    </location>
</feature>
<accession>A0A061ARA7</accession>
<dbReference type="VEuPathDB" id="FungiDB:BON22_5145"/>
<dbReference type="FunFam" id="4.10.1000.10:FF:000018">
    <property type="entry name" value="Zinc finger protein"/>
    <property type="match status" value="1"/>
</dbReference>
<sequence length="435" mass="48460">MSWDYNYNFANVQVQAPFDKNQVELSAQLSDVQKTSFSSASSESTASSAHRRSMATDYVTDSEMESKLLPQNLWGDSKSLASATAHTAAVANRANTIEEQRFLQSQLSGPDLWYSSDYTQPTVSAHDVGSSASSVFDMKMNSHPHPPRTQVSTPASSNTPNSLSHYGLSGMSSFQGIVSPATASSPLVMPSSMSQQQSQPQMASQQQQQQQQGIHQFTQQGIQQPLPQGGMPQITTAQLLNNTQNMLQSYQQQQVYLEQLQQQQQQIMQNPLFLQQQAQLVSQQLQQLQLQLQLQQQQIESLNAKKLESDKLPLTEENLTKLQQSPTEKNAQANNNQNNTQNNNNNNNNNTTTQAKSSHSSENKSTVNTELYKTELCTTFLKSGSCPYGNKCQFAHGENELKVVERGSKWRSKPCANWTKTGSCRYGNRCCFKHE</sequence>
<organism evidence="9">
    <name type="scientific">Cyberlindnera fabianii</name>
    <name type="common">Yeast</name>
    <name type="synonym">Hansenula fabianii</name>
    <dbReference type="NCBI Taxonomy" id="36022"/>
    <lineage>
        <taxon>Eukaryota</taxon>
        <taxon>Fungi</taxon>
        <taxon>Dikarya</taxon>
        <taxon>Ascomycota</taxon>
        <taxon>Saccharomycotina</taxon>
        <taxon>Saccharomycetes</taxon>
        <taxon>Phaffomycetales</taxon>
        <taxon>Phaffomycetaceae</taxon>
        <taxon>Cyberlindnera</taxon>
    </lineage>
</organism>
<evidence type="ECO:0000256" key="6">
    <source>
        <dbReference type="SAM" id="Coils"/>
    </source>
</evidence>
<evidence type="ECO:0000256" key="5">
    <source>
        <dbReference type="PROSITE-ProRule" id="PRU00723"/>
    </source>
</evidence>